<evidence type="ECO:0000313" key="2">
    <source>
        <dbReference type="EMBL" id="MBC5753159.1"/>
    </source>
</evidence>
<dbReference type="Pfam" id="PF01136">
    <property type="entry name" value="Peptidase_U32"/>
    <property type="match status" value="1"/>
</dbReference>
<sequence length="738" mass="83540">MEKLELLAPAGSLTTLKAVVNAGADAVYLGGEMFGARAYANNFTKEELFAGIDYGHRHGSRVILAVNTLLKEEEIKDQLYDYILPYYEYGIDALIVQDLGVMDFLHAQFPDLALHTSTQMTVTGAEGAKLLVEHGVSRIVMARELSFAEIKKIHEAVDVELEGFVHGALCYCYSGQCLLSSMLGGRSGNRGRCAQPCRLPYEVLDEAGRRIGKAENYVLSPKDLCTIDHIPELAECGLYSFKIEGRMKQAEYAAGVVSVYRKYMDRYLSYGKEGYLVSKEDKQKLFDFGNRSGFTDGYYLRHNGKEMITFDRPGHTKGGEKLQEQIRKTYIETDKKEAISGKLVLKKEHPACLTVGTKEHTVTVSGEIVQQAVKRPMTEDTVREKIKKTGNTPYQFDELEITMDPDIFLPVVALNQLRREALEQLMAAETAKDRREAPAQVSYQTFTAGVGEEAAEYESGNAPYLAVSVEQKQALEAALHTDFIRRIYLDGGMLFPPEDGKALQRAVRQIRNAGKEAYYVFPMIFRKRTKERFAANWETIQSAGLDGFLIKSYDALGFCREQGVPAEKMILDHNMYTWSTAARAAYRSDGIRYDTAPVELNRHELSERVNAGSELILYGYLPLMVSAQCVHANTEKCDHTRCVRYLKDRYHKRFAVKNNCNDCYMVLYNSSPLSLIHQKREIDRMGFAGYRLCFTNETEKQVKEVLVMYQKLWMEGKKAEDIPYLSDYTNGHFKRGVE</sequence>
<protein>
    <submittedName>
        <fullName evidence="2">U32 family peptidase</fullName>
    </submittedName>
</protein>
<dbReference type="Proteomes" id="UP000621540">
    <property type="component" value="Unassembled WGS sequence"/>
</dbReference>
<evidence type="ECO:0000313" key="3">
    <source>
        <dbReference type="Proteomes" id="UP000621540"/>
    </source>
</evidence>
<feature type="domain" description="Peptidase U32 collagenase" evidence="1">
    <location>
        <begin position="321"/>
        <end position="428"/>
    </location>
</feature>
<dbReference type="PROSITE" id="PS01276">
    <property type="entry name" value="PEPTIDASE_U32"/>
    <property type="match status" value="1"/>
</dbReference>
<reference evidence="2 3" key="1">
    <citation type="submission" date="2020-08" db="EMBL/GenBank/DDBJ databases">
        <title>Genome public.</title>
        <authorList>
            <person name="Liu C."/>
            <person name="Sun Q."/>
        </authorList>
    </citation>
    <scope>NUCLEOTIDE SEQUENCE [LARGE SCALE GENOMIC DNA]</scope>
    <source>
        <strain evidence="2 3">BX0805</strain>
    </source>
</reference>
<dbReference type="PANTHER" id="PTHR30217">
    <property type="entry name" value="PEPTIDASE U32 FAMILY"/>
    <property type="match status" value="1"/>
</dbReference>
<name>A0ABR7I898_9FIRM</name>
<proteinExistence type="predicted"/>
<dbReference type="InterPro" id="IPR051454">
    <property type="entry name" value="RNA/ubiquinone_mod_enzymes"/>
</dbReference>
<comment type="caution">
    <text evidence="2">The sequence shown here is derived from an EMBL/GenBank/DDBJ whole genome shotgun (WGS) entry which is preliminary data.</text>
</comment>
<dbReference type="PANTHER" id="PTHR30217:SF10">
    <property type="entry name" value="23S RRNA 5-HYDROXYCYTIDINE C2501 SYNTHASE"/>
    <property type="match status" value="1"/>
</dbReference>
<dbReference type="InterPro" id="IPR001539">
    <property type="entry name" value="Peptidase_U32"/>
</dbReference>
<organism evidence="2 3">
    <name type="scientific">Roseburia yibonii</name>
    <dbReference type="NCBI Taxonomy" id="2763063"/>
    <lineage>
        <taxon>Bacteria</taxon>
        <taxon>Bacillati</taxon>
        <taxon>Bacillota</taxon>
        <taxon>Clostridia</taxon>
        <taxon>Lachnospirales</taxon>
        <taxon>Lachnospiraceae</taxon>
        <taxon>Roseburia</taxon>
    </lineage>
</organism>
<dbReference type="EMBL" id="JACOQH010000002">
    <property type="protein sequence ID" value="MBC5753159.1"/>
    <property type="molecule type" value="Genomic_DNA"/>
</dbReference>
<evidence type="ECO:0000259" key="1">
    <source>
        <dbReference type="Pfam" id="PF12392"/>
    </source>
</evidence>
<keyword evidence="3" id="KW-1185">Reference proteome</keyword>
<dbReference type="RefSeq" id="WP_186981708.1">
    <property type="nucleotide sequence ID" value="NZ_JACOQH010000002.1"/>
</dbReference>
<gene>
    <name evidence="2" type="ORF">H8Z76_03800</name>
</gene>
<accession>A0ABR7I898</accession>
<dbReference type="InterPro" id="IPR020988">
    <property type="entry name" value="Pept_U32_collagenase"/>
</dbReference>
<dbReference type="Pfam" id="PF12392">
    <property type="entry name" value="DUF3656"/>
    <property type="match status" value="1"/>
</dbReference>